<accession>A0AAD9T0I0</accession>
<gene>
    <name evidence="3" type="ORF">QTJ16_004171</name>
</gene>
<dbReference type="Pfam" id="PF20150">
    <property type="entry name" value="2EXR"/>
    <property type="match status" value="1"/>
</dbReference>
<evidence type="ECO:0000313" key="3">
    <source>
        <dbReference type="EMBL" id="KAK2626996.1"/>
    </source>
</evidence>
<dbReference type="AlphaFoldDB" id="A0AAD9T0I0"/>
<comment type="caution">
    <text evidence="3">The sequence shown here is derived from an EMBL/GenBank/DDBJ whole genome shotgun (WGS) entry which is preliminary data.</text>
</comment>
<feature type="region of interest" description="Disordered" evidence="1">
    <location>
        <begin position="23"/>
        <end position="46"/>
    </location>
</feature>
<protein>
    <recommendedName>
        <fullName evidence="2">2EXR domain-containing protein</fullName>
    </recommendedName>
</protein>
<organism evidence="3 4">
    <name type="scientific">Diplocarpon rosae</name>
    <dbReference type="NCBI Taxonomy" id="946125"/>
    <lineage>
        <taxon>Eukaryota</taxon>
        <taxon>Fungi</taxon>
        <taxon>Dikarya</taxon>
        <taxon>Ascomycota</taxon>
        <taxon>Pezizomycotina</taxon>
        <taxon>Leotiomycetes</taxon>
        <taxon>Helotiales</taxon>
        <taxon>Drepanopezizaceae</taxon>
        <taxon>Diplocarpon</taxon>
    </lineage>
</organism>
<dbReference type="InterPro" id="IPR045518">
    <property type="entry name" value="2EXR"/>
</dbReference>
<reference evidence="3" key="1">
    <citation type="submission" date="2023-06" db="EMBL/GenBank/DDBJ databases">
        <title>Draft genome of Marssonina rosae.</title>
        <authorList>
            <person name="Cheng Q."/>
        </authorList>
    </citation>
    <scope>NUCLEOTIDE SEQUENCE</scope>
    <source>
        <strain evidence="3">R4</strain>
    </source>
</reference>
<proteinExistence type="predicted"/>
<keyword evidence="4" id="KW-1185">Reference proteome</keyword>
<evidence type="ECO:0000313" key="4">
    <source>
        <dbReference type="Proteomes" id="UP001285354"/>
    </source>
</evidence>
<evidence type="ECO:0000259" key="2">
    <source>
        <dbReference type="Pfam" id="PF20150"/>
    </source>
</evidence>
<sequence>MAVAQDTPDTTFASKIQKNSMDSQLRSVGTVDGGPATEEENLGPAQVDASSLRPYNAGEIPVYIAEDWIISEKWTSYTSEGLRVEANNLHEMNSKHASEARIEWSVLPGASFSSFPRLPKELRYKIWKFALPEARLVHIYNDGFRTQISDGNNWQELVSRSCSVDADDREFQLLSENFRLACRESERAFHMSYRQFPILGPAIGTLGDENAPLGYFQIGNMTDVMHQGYVDEERDIVFLDVSCKILKECNAWLDLSCIRYLAVGYTPQEGAPDARGQSWSTLEVLDLARSCPKLKTLHFVLGELWPRKVPWYGIGDIPPPASRAYLMEIDGKLNSLDLHNNKGQLTARARRQRLAPFQRSAEDLRLDIREIRAAIFGASKQQKPEIKVSMMSTITGDAYNLESRVEYLKLIPKRPLYSDVCFFTNKPIHAFSQVHLMDIRALRSNALCLHDGTIIEECDSDEYYLGLEAMFEGTYKQDSDGWYRDNDDHLGFWG</sequence>
<dbReference type="Proteomes" id="UP001285354">
    <property type="component" value="Unassembled WGS sequence"/>
</dbReference>
<dbReference type="EMBL" id="JAUBYV010000005">
    <property type="protein sequence ID" value="KAK2626996.1"/>
    <property type="molecule type" value="Genomic_DNA"/>
</dbReference>
<name>A0AAD9T0I0_9HELO</name>
<evidence type="ECO:0000256" key="1">
    <source>
        <dbReference type="SAM" id="MobiDB-lite"/>
    </source>
</evidence>
<feature type="domain" description="2EXR" evidence="2">
    <location>
        <begin position="112"/>
        <end position="200"/>
    </location>
</feature>